<keyword evidence="4 6" id="KW-1133">Transmembrane helix</keyword>
<feature type="transmembrane region" description="Helical" evidence="6">
    <location>
        <begin position="333"/>
        <end position="355"/>
    </location>
</feature>
<organism evidence="7 8">
    <name type="scientific">Streptomyces beijiangensis</name>
    <dbReference type="NCBI Taxonomy" id="163361"/>
    <lineage>
        <taxon>Bacteria</taxon>
        <taxon>Bacillati</taxon>
        <taxon>Actinomycetota</taxon>
        <taxon>Actinomycetes</taxon>
        <taxon>Kitasatosporales</taxon>
        <taxon>Streptomycetaceae</taxon>
        <taxon>Streptomyces</taxon>
    </lineage>
</organism>
<evidence type="ECO:0000313" key="8">
    <source>
        <dbReference type="Proteomes" id="UP000664167"/>
    </source>
</evidence>
<dbReference type="AlphaFoldDB" id="A0A939JJH0"/>
<feature type="transmembrane region" description="Helical" evidence="6">
    <location>
        <begin position="244"/>
        <end position="263"/>
    </location>
</feature>
<dbReference type="Proteomes" id="UP000664167">
    <property type="component" value="Unassembled WGS sequence"/>
</dbReference>
<dbReference type="GO" id="GO:0005886">
    <property type="term" value="C:plasma membrane"/>
    <property type="evidence" value="ECO:0007669"/>
    <property type="project" value="UniProtKB-SubCell"/>
</dbReference>
<name>A0A939JJH0_9ACTN</name>
<keyword evidence="3 6" id="KW-0812">Transmembrane</keyword>
<dbReference type="InterPro" id="IPR036259">
    <property type="entry name" value="MFS_trans_sf"/>
</dbReference>
<keyword evidence="5 6" id="KW-0472">Membrane</keyword>
<evidence type="ECO:0000256" key="1">
    <source>
        <dbReference type="ARBA" id="ARBA00004651"/>
    </source>
</evidence>
<reference evidence="7" key="1">
    <citation type="submission" date="2021-03" db="EMBL/GenBank/DDBJ databases">
        <title>Streptomyces poriferae sp. nov., a novel marine sponge-derived Actinobacteria species with anti-MRSA activity.</title>
        <authorList>
            <person name="Sandoval-Powers M."/>
            <person name="Kralova S."/>
            <person name="Nguyen G.-S."/>
            <person name="Fawwal D."/>
            <person name="Degnes K."/>
            <person name="Klinkenberg G."/>
            <person name="Sletta H."/>
            <person name="Wentzel A."/>
            <person name="Liles M.R."/>
        </authorList>
    </citation>
    <scope>NUCLEOTIDE SEQUENCE</scope>
    <source>
        <strain evidence="7">DSM 41794</strain>
    </source>
</reference>
<proteinExistence type="predicted"/>
<feature type="transmembrane region" description="Helical" evidence="6">
    <location>
        <begin position="169"/>
        <end position="187"/>
    </location>
</feature>
<dbReference type="PANTHER" id="PTHR23513:SF11">
    <property type="entry name" value="STAPHYLOFERRIN A TRANSPORTER"/>
    <property type="match status" value="1"/>
</dbReference>
<feature type="transmembrane region" description="Helical" evidence="6">
    <location>
        <begin position="218"/>
        <end position="238"/>
    </location>
</feature>
<feature type="transmembrane region" description="Helical" evidence="6">
    <location>
        <begin position="101"/>
        <end position="120"/>
    </location>
</feature>
<evidence type="ECO:0000256" key="3">
    <source>
        <dbReference type="ARBA" id="ARBA00022692"/>
    </source>
</evidence>
<dbReference type="GO" id="GO:0022857">
    <property type="term" value="F:transmembrane transporter activity"/>
    <property type="evidence" value="ECO:0007669"/>
    <property type="project" value="InterPro"/>
</dbReference>
<feature type="transmembrane region" description="Helical" evidence="6">
    <location>
        <begin position="45"/>
        <end position="70"/>
    </location>
</feature>
<comment type="subcellular location">
    <subcellularLocation>
        <location evidence="1">Cell membrane</location>
        <topology evidence="1">Multi-pass membrane protein</topology>
    </subcellularLocation>
</comment>
<evidence type="ECO:0000256" key="4">
    <source>
        <dbReference type="ARBA" id="ARBA00022989"/>
    </source>
</evidence>
<feature type="transmembrane region" description="Helical" evidence="6">
    <location>
        <begin position="298"/>
        <end position="321"/>
    </location>
</feature>
<dbReference type="InterPro" id="IPR011701">
    <property type="entry name" value="MFS"/>
</dbReference>
<feature type="transmembrane region" description="Helical" evidence="6">
    <location>
        <begin position="77"/>
        <end position="95"/>
    </location>
</feature>
<dbReference type="PANTHER" id="PTHR23513">
    <property type="entry name" value="INTEGRAL MEMBRANE EFFLUX PROTEIN-RELATED"/>
    <property type="match status" value="1"/>
</dbReference>
<dbReference type="RefSeq" id="WP_206964470.1">
    <property type="nucleotide sequence ID" value="NZ_BAAAJJ010000011.1"/>
</dbReference>
<dbReference type="EMBL" id="JAFLRJ010000225">
    <property type="protein sequence ID" value="MBO0514742.1"/>
    <property type="molecule type" value="Genomic_DNA"/>
</dbReference>
<dbReference type="Gene3D" id="1.20.1250.20">
    <property type="entry name" value="MFS general substrate transporter like domains"/>
    <property type="match status" value="1"/>
</dbReference>
<comment type="caution">
    <text evidence="7">The sequence shown here is derived from an EMBL/GenBank/DDBJ whole genome shotgun (WGS) entry which is preliminary data.</text>
</comment>
<feature type="transmembrane region" description="Helical" evidence="6">
    <location>
        <begin position="20"/>
        <end position="39"/>
    </location>
</feature>
<evidence type="ECO:0000256" key="2">
    <source>
        <dbReference type="ARBA" id="ARBA00022475"/>
    </source>
</evidence>
<evidence type="ECO:0000256" key="5">
    <source>
        <dbReference type="ARBA" id="ARBA00023136"/>
    </source>
</evidence>
<keyword evidence="8" id="KW-1185">Reference proteome</keyword>
<dbReference type="Pfam" id="PF07690">
    <property type="entry name" value="MFS_1"/>
    <property type="match status" value="1"/>
</dbReference>
<protein>
    <submittedName>
        <fullName evidence="7">MFS transporter</fullName>
    </submittedName>
</protein>
<feature type="transmembrane region" description="Helical" evidence="6">
    <location>
        <begin position="140"/>
        <end position="163"/>
    </location>
</feature>
<accession>A0A939JJH0</accession>
<keyword evidence="2" id="KW-1003">Cell membrane</keyword>
<sequence length="399" mass="41041">MRSYQDLFRTREFTPLFATVSLYVAASTVSGIALGVLVYEATGSPLLSALSMFGGSFAQVIGAVALLSAADRLEPRAALVGLALVFGIGTAVLAVPGLPLWGSFVVILLLGLIGSVGGGVRYGLLGEVLPKEGFILGRSVFNMSSGIMQICGFGLGGLLIAAVSARATLVIAAGLAVAAAVVARYGLSRRPARATGRPSVRETWRVNTLLFSSGPRRAVLLALWVPNGLIVGCEALFVPYSPEHAALLLAVAAFGMFTGDVLVGRVLPVVWRVRLATPLRLLLAVPYLLFALRPGLPVVLVAVAVASVGYSASLVLMERLVELTPDDVQGQALGLHTSGMLTMQGVGAVLAGAVAQHMSAANAMAVMAGGSVLVSVVQTPGLRSAQRSMCGRNSVLPGS</sequence>
<gene>
    <name evidence="7" type="ORF">J0695_23525</name>
</gene>
<evidence type="ECO:0000256" key="6">
    <source>
        <dbReference type="SAM" id="Phobius"/>
    </source>
</evidence>
<dbReference type="CDD" id="cd06173">
    <property type="entry name" value="MFS_MefA_like"/>
    <property type="match status" value="1"/>
</dbReference>
<dbReference type="SUPFAM" id="SSF103473">
    <property type="entry name" value="MFS general substrate transporter"/>
    <property type="match status" value="1"/>
</dbReference>
<evidence type="ECO:0000313" key="7">
    <source>
        <dbReference type="EMBL" id="MBO0514742.1"/>
    </source>
</evidence>